<accession>A0A4R6VPI2</accession>
<proteinExistence type="predicted"/>
<comment type="caution">
    <text evidence="2">The sequence shown here is derived from an EMBL/GenBank/DDBJ whole genome shotgun (WGS) entry which is preliminary data.</text>
</comment>
<evidence type="ECO:0000313" key="2">
    <source>
        <dbReference type="EMBL" id="TDQ64133.1"/>
    </source>
</evidence>
<gene>
    <name evidence="2" type="ORF">ATL17_2146</name>
</gene>
<dbReference type="Proteomes" id="UP000295391">
    <property type="component" value="Unassembled WGS sequence"/>
</dbReference>
<feature type="region of interest" description="Disordered" evidence="1">
    <location>
        <begin position="15"/>
        <end position="40"/>
    </location>
</feature>
<dbReference type="EMBL" id="SNYR01000002">
    <property type="protein sequence ID" value="TDQ64133.1"/>
    <property type="molecule type" value="Genomic_DNA"/>
</dbReference>
<reference evidence="2 3" key="1">
    <citation type="submission" date="2019-03" db="EMBL/GenBank/DDBJ databases">
        <title>Genomic Encyclopedia of Type Strains, Phase III (KMG-III): the genomes of soil and plant-associated and newly described type strains.</title>
        <authorList>
            <person name="Whitman W."/>
        </authorList>
    </citation>
    <scope>NUCLEOTIDE SEQUENCE [LARGE SCALE GENOMIC DNA]</scope>
    <source>
        <strain evidence="2 3">CGMCC 1.7002</strain>
    </source>
</reference>
<name>A0A4R6VPI2_9HYPH</name>
<keyword evidence="3" id="KW-1185">Reference proteome</keyword>
<dbReference type="AlphaFoldDB" id="A0A4R6VPI2"/>
<sequence>MLCPARCEIGAPSGGGAGEVSAANDGGKKSGGGAGDGRASVRWRHVKMPGGAEDGHVNLPRVIARLDLAIQFTCPLGTYREKKLSACGLVHVKWIPRSSLGMTGGGGYKLCFMQQAHRPTAAREIPALCEQSADFCDVYILFYVARVRATKLWMIFLQEW</sequence>
<evidence type="ECO:0000256" key="1">
    <source>
        <dbReference type="SAM" id="MobiDB-lite"/>
    </source>
</evidence>
<protein>
    <submittedName>
        <fullName evidence="2">Uncharacterized protein</fullName>
    </submittedName>
</protein>
<organism evidence="2 3">
    <name type="scientific">Maritalea mobilis</name>
    <dbReference type="NCBI Taxonomy" id="483324"/>
    <lineage>
        <taxon>Bacteria</taxon>
        <taxon>Pseudomonadati</taxon>
        <taxon>Pseudomonadota</taxon>
        <taxon>Alphaproteobacteria</taxon>
        <taxon>Hyphomicrobiales</taxon>
        <taxon>Devosiaceae</taxon>
        <taxon>Maritalea</taxon>
    </lineage>
</organism>
<evidence type="ECO:0000313" key="3">
    <source>
        <dbReference type="Proteomes" id="UP000295391"/>
    </source>
</evidence>